<protein>
    <submittedName>
        <fullName evidence="2">Uncharacterized protein</fullName>
    </submittedName>
</protein>
<organism evidence="2 3">
    <name type="scientific">Rikenella microfusus</name>
    <dbReference type="NCBI Taxonomy" id="28139"/>
    <lineage>
        <taxon>Bacteria</taxon>
        <taxon>Pseudomonadati</taxon>
        <taxon>Bacteroidota</taxon>
        <taxon>Bacteroidia</taxon>
        <taxon>Bacteroidales</taxon>
        <taxon>Rikenellaceae</taxon>
        <taxon>Rikenella</taxon>
    </lineage>
</organism>
<dbReference type="Proteomes" id="UP000255233">
    <property type="component" value="Unassembled WGS sequence"/>
</dbReference>
<evidence type="ECO:0000313" key="3">
    <source>
        <dbReference type="Proteomes" id="UP000255233"/>
    </source>
</evidence>
<gene>
    <name evidence="2" type="ORF">NCTC11190_00569</name>
</gene>
<reference evidence="2 3" key="1">
    <citation type="submission" date="2018-06" db="EMBL/GenBank/DDBJ databases">
        <authorList>
            <consortium name="Pathogen Informatics"/>
            <person name="Doyle S."/>
        </authorList>
    </citation>
    <scope>NUCLEOTIDE SEQUENCE [LARGE SCALE GENOMIC DNA]</scope>
    <source>
        <strain evidence="2 3">NCTC11190</strain>
    </source>
</reference>
<proteinExistence type="predicted"/>
<evidence type="ECO:0000313" key="2">
    <source>
        <dbReference type="EMBL" id="SUE33362.1"/>
    </source>
</evidence>
<evidence type="ECO:0000256" key="1">
    <source>
        <dbReference type="SAM" id="MobiDB-lite"/>
    </source>
</evidence>
<dbReference type="AlphaFoldDB" id="A0A379MRW0"/>
<feature type="region of interest" description="Disordered" evidence="1">
    <location>
        <begin position="143"/>
        <end position="166"/>
    </location>
</feature>
<sequence>MPRGHRLLRTPHAGGALALLPSASSLRLGHSCKPDGSRLLCRLCGQESKQRTRWECDSPFPTPVGLGNRTFPGYQPLSYFGYKVRRWKKEFLNLRLITMFSLSQAGATPGVGLQRRGACCGPAGSGRQLYKLTERLNCFTRSALRPPPKRHSRLGAKAGDSYESHQ</sequence>
<keyword evidence="3" id="KW-1185">Reference proteome</keyword>
<name>A0A379MRW0_9BACT</name>
<dbReference type="EMBL" id="UGVL01000001">
    <property type="protein sequence ID" value="SUE33362.1"/>
    <property type="molecule type" value="Genomic_DNA"/>
</dbReference>
<accession>A0A379MRW0</accession>